<dbReference type="Proteomes" id="UP001500190">
    <property type="component" value="Unassembled WGS sequence"/>
</dbReference>
<evidence type="ECO:0000313" key="2">
    <source>
        <dbReference type="EMBL" id="GAA1612063.1"/>
    </source>
</evidence>
<accession>A0ABN2EP84</accession>
<reference evidence="2 3" key="1">
    <citation type="journal article" date="2019" name="Int. J. Syst. Evol. Microbiol.">
        <title>The Global Catalogue of Microorganisms (GCM) 10K type strain sequencing project: providing services to taxonomists for standard genome sequencing and annotation.</title>
        <authorList>
            <consortium name="The Broad Institute Genomics Platform"/>
            <consortium name="The Broad Institute Genome Sequencing Center for Infectious Disease"/>
            <person name="Wu L."/>
            <person name="Ma J."/>
        </authorList>
    </citation>
    <scope>NUCLEOTIDE SEQUENCE [LARGE SCALE GENOMIC DNA]</scope>
    <source>
        <strain evidence="2 3">JCM 14304</strain>
    </source>
</reference>
<feature type="compositionally biased region" description="Low complexity" evidence="1">
    <location>
        <begin position="272"/>
        <end position="282"/>
    </location>
</feature>
<dbReference type="EMBL" id="BAAAND010000012">
    <property type="protein sequence ID" value="GAA1612063.1"/>
    <property type="molecule type" value="Genomic_DNA"/>
</dbReference>
<organism evidence="2 3">
    <name type="scientific">Kribbella karoonensis</name>
    <dbReference type="NCBI Taxonomy" id="324851"/>
    <lineage>
        <taxon>Bacteria</taxon>
        <taxon>Bacillati</taxon>
        <taxon>Actinomycetota</taxon>
        <taxon>Actinomycetes</taxon>
        <taxon>Propionibacteriales</taxon>
        <taxon>Kribbellaceae</taxon>
        <taxon>Kribbella</taxon>
    </lineage>
</organism>
<feature type="region of interest" description="Disordered" evidence="1">
    <location>
        <begin position="256"/>
        <end position="282"/>
    </location>
</feature>
<sequence length="399" mass="43260">MDLDREVPPDSALYAEVVRLYRIAQSLRPRAVERWNGVLRATSADTMGGLNPRTGVLRLSDDRVLRHLTGRVSPTHPRQQVQALATVLHEATHGGMQINAPGEPNAVPTEHSRGVMEGFAEVRTVADVELFADVAGYEGLSAGDPQYPGAFAATTDLMAHVTGPAYTRNDLINDSCRGPAVMHFDQFANAALVNHLPELAHRDPRTQQEIRAQLIQPMLHAHWPTLPNTEGPTGHAVATEIRSSLDAKLDELRRTYQISTPHTDGQRTTPGDRSPSPARPAARADALDNLRFLQAQAAPSGAVGQRPTLGQGSRCHRRPATERQRTSNPPSARTPSPGAPTCPRRRQVVANGSAPPAPSREKVRQMPATIHDSTISFRAVRHDSATAAVGQYVANRDPD</sequence>
<evidence type="ECO:0000313" key="3">
    <source>
        <dbReference type="Proteomes" id="UP001500190"/>
    </source>
</evidence>
<proteinExistence type="predicted"/>
<comment type="caution">
    <text evidence="2">The sequence shown here is derived from an EMBL/GenBank/DDBJ whole genome shotgun (WGS) entry which is preliminary data.</text>
</comment>
<dbReference type="RefSeq" id="WP_344200309.1">
    <property type="nucleotide sequence ID" value="NZ_BAAAND010000012.1"/>
</dbReference>
<keyword evidence="3" id="KW-1185">Reference proteome</keyword>
<name>A0ABN2EP84_9ACTN</name>
<feature type="compositionally biased region" description="Polar residues" evidence="1">
    <location>
        <begin position="256"/>
        <end position="271"/>
    </location>
</feature>
<protein>
    <submittedName>
        <fullName evidence="2">Uncharacterized protein</fullName>
    </submittedName>
</protein>
<gene>
    <name evidence="2" type="ORF">GCM10009742_73850</name>
</gene>
<evidence type="ECO:0000256" key="1">
    <source>
        <dbReference type="SAM" id="MobiDB-lite"/>
    </source>
</evidence>
<feature type="region of interest" description="Disordered" evidence="1">
    <location>
        <begin position="297"/>
        <end position="367"/>
    </location>
</feature>